<accession>A0ABT5VLI9</accession>
<evidence type="ECO:0008006" key="4">
    <source>
        <dbReference type="Google" id="ProtNLM"/>
    </source>
</evidence>
<evidence type="ECO:0000256" key="1">
    <source>
        <dbReference type="SAM" id="Phobius"/>
    </source>
</evidence>
<gene>
    <name evidence="2" type="ORF">N7Z68_20065</name>
</gene>
<dbReference type="RefSeq" id="WP_275120248.1">
    <property type="nucleotide sequence ID" value="NZ_JAOTPO010000018.1"/>
</dbReference>
<organism evidence="2 3">
    <name type="scientific">Alkalihalobacterium chitinilyticum</name>
    <dbReference type="NCBI Taxonomy" id="2980103"/>
    <lineage>
        <taxon>Bacteria</taxon>
        <taxon>Bacillati</taxon>
        <taxon>Bacillota</taxon>
        <taxon>Bacilli</taxon>
        <taxon>Bacillales</taxon>
        <taxon>Bacillaceae</taxon>
        <taxon>Alkalihalobacterium</taxon>
    </lineage>
</organism>
<proteinExistence type="predicted"/>
<keyword evidence="1" id="KW-0812">Transmembrane</keyword>
<feature type="transmembrane region" description="Helical" evidence="1">
    <location>
        <begin position="45"/>
        <end position="62"/>
    </location>
</feature>
<keyword evidence="3" id="KW-1185">Reference proteome</keyword>
<comment type="caution">
    <text evidence="2">The sequence shown here is derived from an EMBL/GenBank/DDBJ whole genome shotgun (WGS) entry which is preliminary data.</text>
</comment>
<sequence>MMITKSFTKGSRKLYFFFGCMFLVYTLLFSWATISTGLFPAGHELLMFAMCVMSFCIAYLFPQFKDNDERSKRIRERGMFFSYFFILGYMIVGMALFQLEVIAFDGYQTISVLAMLTIITVFLSFVVLSKRY</sequence>
<keyword evidence="1" id="KW-1133">Transmembrane helix</keyword>
<feature type="transmembrane region" description="Helical" evidence="1">
    <location>
        <begin position="83"/>
        <end position="104"/>
    </location>
</feature>
<keyword evidence="1" id="KW-0472">Membrane</keyword>
<feature type="transmembrane region" description="Helical" evidence="1">
    <location>
        <begin position="14"/>
        <end position="39"/>
    </location>
</feature>
<evidence type="ECO:0000313" key="2">
    <source>
        <dbReference type="EMBL" id="MDE5415647.1"/>
    </source>
</evidence>
<evidence type="ECO:0000313" key="3">
    <source>
        <dbReference type="Proteomes" id="UP001148125"/>
    </source>
</evidence>
<dbReference type="Proteomes" id="UP001148125">
    <property type="component" value="Unassembled WGS sequence"/>
</dbReference>
<name>A0ABT5VLI9_9BACI</name>
<dbReference type="EMBL" id="JAOTPO010000018">
    <property type="protein sequence ID" value="MDE5415647.1"/>
    <property type="molecule type" value="Genomic_DNA"/>
</dbReference>
<protein>
    <recommendedName>
        <fullName evidence="4">Permease</fullName>
    </recommendedName>
</protein>
<reference evidence="2" key="1">
    <citation type="submission" date="2024-05" db="EMBL/GenBank/DDBJ databases">
        <title>Alkalihalobacillus sp. strain MEB203 novel alkaliphilic bacterium from Lonar Lake, India.</title>
        <authorList>
            <person name="Joshi A."/>
            <person name="Thite S."/>
            <person name="Mengade P."/>
        </authorList>
    </citation>
    <scope>NUCLEOTIDE SEQUENCE</scope>
    <source>
        <strain evidence="2">MEB 203</strain>
    </source>
</reference>
<feature type="transmembrane region" description="Helical" evidence="1">
    <location>
        <begin position="110"/>
        <end position="128"/>
    </location>
</feature>